<accession>A0A2S6C449</accession>
<dbReference type="OrthoDB" id="5392447at2759"/>
<comment type="caution">
    <text evidence="1">The sequence shown here is derived from an EMBL/GenBank/DDBJ whole genome shotgun (WGS) entry which is preliminary data.</text>
</comment>
<organism evidence="1 2">
    <name type="scientific">Cercospora berteroae</name>
    <dbReference type="NCBI Taxonomy" id="357750"/>
    <lineage>
        <taxon>Eukaryota</taxon>
        <taxon>Fungi</taxon>
        <taxon>Dikarya</taxon>
        <taxon>Ascomycota</taxon>
        <taxon>Pezizomycotina</taxon>
        <taxon>Dothideomycetes</taxon>
        <taxon>Dothideomycetidae</taxon>
        <taxon>Mycosphaerellales</taxon>
        <taxon>Mycosphaerellaceae</taxon>
        <taxon>Cercospora</taxon>
    </lineage>
</organism>
<reference evidence="2" key="1">
    <citation type="journal article" date="2017" name="bioRxiv">
        <title>Conservation of a gene cluster reveals novel cercosporin biosynthetic mechanisms and extends production to the genus Colletotrichum.</title>
        <authorList>
            <person name="de Jonge R."/>
            <person name="Ebert M.K."/>
            <person name="Huitt-Roehl C.R."/>
            <person name="Pal P."/>
            <person name="Suttle J.C."/>
            <person name="Spanner R.E."/>
            <person name="Neubauer J.D."/>
            <person name="Jurick W.M.II."/>
            <person name="Stott K.A."/>
            <person name="Secor G.A."/>
            <person name="Thomma B.P.H.J."/>
            <person name="Van de Peer Y."/>
            <person name="Townsend C.A."/>
            <person name="Bolton M.D."/>
        </authorList>
    </citation>
    <scope>NUCLEOTIDE SEQUENCE [LARGE SCALE GENOMIC DNA]</scope>
    <source>
        <strain evidence="2">CBS538.71</strain>
    </source>
</reference>
<proteinExistence type="predicted"/>
<name>A0A2S6C449_9PEZI</name>
<evidence type="ECO:0000313" key="1">
    <source>
        <dbReference type="EMBL" id="PPJ54514.1"/>
    </source>
</evidence>
<dbReference type="Proteomes" id="UP000237631">
    <property type="component" value="Unassembled WGS sequence"/>
</dbReference>
<sequence>MPPQAWIEPKIAPTADALDNGDGCHPDEAKALGDYLNGITTPEEAAKRFTAPVLADPKPPERLYRIWALLSEALVELTAEERHMTFDLMSAIQALPPSSGVDWAKLKGFDAMWYDLYKGHLHGSHRWERQSESLSEEEKREFRQDYDTVGAAEAEMFVRGFRTIVSEYSGFKVLSLLCSPLPRALDIFVSHMHPWLRIAGPQLKAKVDWSQTEKPAESWERRIDGKTTAFHWETWKEELLKLSKDGSSLSEEGRKVAAECYEMM</sequence>
<evidence type="ECO:0000313" key="2">
    <source>
        <dbReference type="Proteomes" id="UP000237631"/>
    </source>
</evidence>
<keyword evidence="2" id="KW-1185">Reference proteome</keyword>
<dbReference type="EMBL" id="PNEN01000562">
    <property type="protein sequence ID" value="PPJ54514.1"/>
    <property type="molecule type" value="Genomic_DNA"/>
</dbReference>
<protein>
    <submittedName>
        <fullName evidence="1">Uncharacterized protein</fullName>
    </submittedName>
</protein>
<dbReference type="AlphaFoldDB" id="A0A2S6C449"/>
<gene>
    <name evidence="1" type="ORF">CBER1_02498</name>
</gene>